<accession>A0A540M928</accession>
<organism evidence="1 2">
    <name type="scientific">Malus baccata</name>
    <name type="common">Siberian crab apple</name>
    <name type="synonym">Pyrus baccata</name>
    <dbReference type="NCBI Taxonomy" id="106549"/>
    <lineage>
        <taxon>Eukaryota</taxon>
        <taxon>Viridiplantae</taxon>
        <taxon>Streptophyta</taxon>
        <taxon>Embryophyta</taxon>
        <taxon>Tracheophyta</taxon>
        <taxon>Spermatophyta</taxon>
        <taxon>Magnoliopsida</taxon>
        <taxon>eudicotyledons</taxon>
        <taxon>Gunneridae</taxon>
        <taxon>Pentapetalae</taxon>
        <taxon>rosids</taxon>
        <taxon>fabids</taxon>
        <taxon>Rosales</taxon>
        <taxon>Rosaceae</taxon>
        <taxon>Amygdaloideae</taxon>
        <taxon>Maleae</taxon>
        <taxon>Malus</taxon>
    </lineage>
</organism>
<evidence type="ECO:0000313" key="2">
    <source>
        <dbReference type="Proteomes" id="UP000315295"/>
    </source>
</evidence>
<sequence>MGSKENNPALVRPSNYQGPQMWGSKFVKEVGPNPRPALRDVHNITTRECPRKDVAECKKNVQDLLHRPVTRRFAQLLQQHPKVVPFRLITRILCLHFVPSLWFNLQCLVFVICN</sequence>
<gene>
    <name evidence="1" type="ORF">C1H46_019320</name>
</gene>
<comment type="caution">
    <text evidence="1">The sequence shown here is derived from an EMBL/GenBank/DDBJ whole genome shotgun (WGS) entry which is preliminary data.</text>
</comment>
<evidence type="ECO:0000313" key="1">
    <source>
        <dbReference type="EMBL" id="TQD95052.1"/>
    </source>
</evidence>
<keyword evidence="2" id="KW-1185">Reference proteome</keyword>
<dbReference type="STRING" id="106549.A0A540M928"/>
<reference evidence="1 2" key="1">
    <citation type="journal article" date="2019" name="G3 (Bethesda)">
        <title>Sequencing of a Wild Apple (Malus baccata) Genome Unravels the Differences Between Cultivated and Wild Apple Species Regarding Disease Resistance and Cold Tolerance.</title>
        <authorList>
            <person name="Chen X."/>
        </authorList>
    </citation>
    <scope>NUCLEOTIDE SEQUENCE [LARGE SCALE GENOMIC DNA]</scope>
    <source>
        <strain evidence="2">cv. Shandingzi</strain>
        <tissue evidence="1">Leaves</tissue>
    </source>
</reference>
<proteinExistence type="predicted"/>
<name>A0A540M928_MALBA</name>
<dbReference type="AlphaFoldDB" id="A0A540M928"/>
<dbReference type="Proteomes" id="UP000315295">
    <property type="component" value="Unassembled WGS sequence"/>
</dbReference>
<dbReference type="EMBL" id="VIEB01000327">
    <property type="protein sequence ID" value="TQD95052.1"/>
    <property type="molecule type" value="Genomic_DNA"/>
</dbReference>
<protein>
    <submittedName>
        <fullName evidence="1">Uncharacterized protein</fullName>
    </submittedName>
</protein>